<name>A0A7T7I856_9ACTN</name>
<gene>
    <name evidence="1" type="ORF">JEQ17_27610</name>
</gene>
<dbReference type="KEGG" id="slf:JEQ17_27610"/>
<organism evidence="1 2">
    <name type="scientific">Streptomyces liliifuscus</name>
    <dbReference type="NCBI Taxonomy" id="2797636"/>
    <lineage>
        <taxon>Bacteria</taxon>
        <taxon>Bacillati</taxon>
        <taxon>Actinomycetota</taxon>
        <taxon>Actinomycetes</taxon>
        <taxon>Kitasatosporales</taxon>
        <taxon>Streptomycetaceae</taxon>
        <taxon>Streptomyces</taxon>
    </lineage>
</organism>
<protein>
    <submittedName>
        <fullName evidence="1">Uncharacterized protein</fullName>
    </submittedName>
</protein>
<reference evidence="1 2" key="1">
    <citation type="submission" date="2020-12" db="EMBL/GenBank/DDBJ databases">
        <title>A novel species.</title>
        <authorList>
            <person name="Li K."/>
        </authorList>
    </citation>
    <scope>NUCLEOTIDE SEQUENCE [LARGE SCALE GENOMIC DNA]</scope>
    <source>
        <strain evidence="1 2">ZYC-3</strain>
    </source>
</reference>
<evidence type="ECO:0000313" key="1">
    <source>
        <dbReference type="EMBL" id="QQM42818.1"/>
    </source>
</evidence>
<dbReference type="Proteomes" id="UP000595636">
    <property type="component" value="Chromosome"/>
</dbReference>
<dbReference type="AlphaFoldDB" id="A0A7T7I856"/>
<sequence length="91" mass="9545">MTAPGRDVQARVWALMAAVAEGRVTDVDPLLEDLDDDVLGDVVVGLAALALRGLTAGRDPRDPEIADRLTARLQWRLLGLAADDGPADGDG</sequence>
<dbReference type="EMBL" id="CP066831">
    <property type="protein sequence ID" value="QQM42818.1"/>
    <property type="molecule type" value="Genomic_DNA"/>
</dbReference>
<keyword evidence="2" id="KW-1185">Reference proteome</keyword>
<accession>A0A7T7I856</accession>
<dbReference type="RefSeq" id="WP_200397716.1">
    <property type="nucleotide sequence ID" value="NZ_CP066831.1"/>
</dbReference>
<evidence type="ECO:0000313" key="2">
    <source>
        <dbReference type="Proteomes" id="UP000595636"/>
    </source>
</evidence>
<proteinExistence type="predicted"/>